<evidence type="ECO:0000256" key="4">
    <source>
        <dbReference type="ARBA" id="ARBA00022490"/>
    </source>
</evidence>
<dbReference type="PANTHER" id="PTHR43290">
    <property type="entry name" value="MEVALONATE KINASE"/>
    <property type="match status" value="1"/>
</dbReference>
<evidence type="ECO:0000256" key="17">
    <source>
        <dbReference type="RuleBase" id="RU363087"/>
    </source>
</evidence>
<keyword evidence="10" id="KW-0460">Magnesium</keyword>
<gene>
    <name evidence="21" type="ORF">BDU57DRAFT_4980</name>
</gene>
<dbReference type="InterPro" id="IPR006205">
    <property type="entry name" value="Mev_gal_kin"/>
</dbReference>
<keyword evidence="22" id="KW-1185">Reference proteome</keyword>
<comment type="subcellular location">
    <subcellularLocation>
        <location evidence="1 17">Cytoplasm</location>
    </subcellularLocation>
</comment>
<dbReference type="InterPro" id="IPR014721">
    <property type="entry name" value="Ribsml_uS5_D2-typ_fold_subgr"/>
</dbReference>
<dbReference type="GO" id="GO:0005829">
    <property type="term" value="C:cytosol"/>
    <property type="evidence" value="ECO:0007669"/>
    <property type="project" value="TreeGrafter"/>
</dbReference>
<keyword evidence="7 17" id="KW-0547">Nucleotide-binding</keyword>
<evidence type="ECO:0000256" key="16">
    <source>
        <dbReference type="ARBA" id="ARBA00029438"/>
    </source>
</evidence>
<sequence length="593" mass="63881">MATNGSLDGKTRDAPGKTPAGIPESGAAARLLLDPRAASTSSHGTQTPGRPPIDTMPDTMPAQFASEPPTAASPAADGLLSALRKKSSPMMPPFMVSAPGKVIVYGEHAVVHGKAAIAAAISLRSYLHVSFLSKSNRTVKLRFPDIHMEHTWDIDDLPWDSFSKPGKKKYYYDLVTSLDPDLVLAIQPFIDEVSPKAPDSIRKIHHASACSFLYLFLSLASRRTPPCVYTLRSTIPIGAGLGSSASISVCLSAAMLMQIRALSGPHQDQPPQECELNIERINRWAFVGEMCIHGNPSGVDNTVSSGGKAVLFQRRDYDKPPLVIPLRSFPELPLLLVNTRQSRSTATEVAKVANLRNVHPALTENILNAIGMVTESAHKLLTSPGFDPTSHAALKHLGELVTINHGLLVSLGVSHPKLERIREIIDHTGIGWTKLTGAGGGGCAITILKPQPPQQTNGHTSINSHTSSPHIHDSSSDDSDASSEVDCAASIISTSTKLKYKILDSLEVKLANEGFEKFETTLAGDGVGILWPAVLHNGNEEEGGEEIDQEKFLNAAGTTGIERLVGVASSRRKNDREVREGWKFWRPWEVPEP</sequence>
<feature type="compositionally biased region" description="Polar residues" evidence="18">
    <location>
        <begin position="39"/>
        <end position="48"/>
    </location>
</feature>
<keyword evidence="9 17" id="KW-0067">ATP-binding</keyword>
<keyword evidence="6 17" id="KW-0808">Transferase</keyword>
<proteinExistence type="inferred from homology"/>
<evidence type="ECO:0000256" key="3">
    <source>
        <dbReference type="ARBA" id="ARBA00012103"/>
    </source>
</evidence>
<evidence type="ECO:0000313" key="21">
    <source>
        <dbReference type="EMBL" id="KAF1920153.1"/>
    </source>
</evidence>
<dbReference type="InterPro" id="IPR006203">
    <property type="entry name" value="GHMP_knse_ATP-bd_CS"/>
</dbReference>
<dbReference type="Proteomes" id="UP000800096">
    <property type="component" value="Unassembled WGS sequence"/>
</dbReference>
<dbReference type="Gene3D" id="3.30.230.10">
    <property type="match status" value="1"/>
</dbReference>
<dbReference type="GO" id="GO:0005840">
    <property type="term" value="C:ribosome"/>
    <property type="evidence" value="ECO:0007669"/>
    <property type="project" value="UniProtKB-KW"/>
</dbReference>
<feature type="compositionally biased region" description="Polar residues" evidence="18">
    <location>
        <begin position="454"/>
        <end position="463"/>
    </location>
</feature>
<dbReference type="GO" id="GO:0006696">
    <property type="term" value="P:ergosterol biosynthetic process"/>
    <property type="evidence" value="ECO:0007669"/>
    <property type="project" value="TreeGrafter"/>
</dbReference>
<dbReference type="GO" id="GO:0019287">
    <property type="term" value="P:isopentenyl diphosphate biosynthetic process, mevalonate pathway"/>
    <property type="evidence" value="ECO:0007669"/>
    <property type="project" value="UniProtKB-UniPathway"/>
</dbReference>
<feature type="region of interest" description="Disordered" evidence="18">
    <location>
        <begin position="447"/>
        <end position="482"/>
    </location>
</feature>
<evidence type="ECO:0000256" key="7">
    <source>
        <dbReference type="ARBA" id="ARBA00022741"/>
    </source>
</evidence>
<dbReference type="EC" id="2.7.1.36" evidence="3 17"/>
<dbReference type="Gene3D" id="3.30.70.890">
    <property type="entry name" value="GHMP kinase, C-terminal domain"/>
    <property type="match status" value="1"/>
</dbReference>
<feature type="compositionally biased region" description="Low complexity" evidence="18">
    <location>
        <begin position="27"/>
        <end position="38"/>
    </location>
</feature>
<dbReference type="FunFam" id="3.30.230.10:FF:000027">
    <property type="entry name" value="Mevalonate kinase"/>
    <property type="match status" value="1"/>
</dbReference>
<dbReference type="PRINTS" id="PR00959">
    <property type="entry name" value="MEVGALKINASE"/>
</dbReference>
<dbReference type="UniPathway" id="UPA00057">
    <property type="reaction ID" value="UER00098"/>
</dbReference>
<dbReference type="AlphaFoldDB" id="A0A6A5QXI0"/>
<keyword evidence="11 17" id="KW-0756">Sterol biosynthesis</keyword>
<dbReference type="PROSITE" id="PS00627">
    <property type="entry name" value="GHMP_KINASES_ATP"/>
    <property type="match status" value="1"/>
</dbReference>
<comment type="pathway">
    <text evidence="16 17">Isoprenoid biosynthesis; isopentenyl diphosphate biosynthesis via mevalonate pathway; isopentenyl diphosphate from (R)-mevalonate: step 1/3.</text>
</comment>
<evidence type="ECO:0000256" key="18">
    <source>
        <dbReference type="SAM" id="MobiDB-lite"/>
    </source>
</evidence>
<keyword evidence="5 17" id="KW-0444">Lipid biosynthesis</keyword>
<feature type="compositionally biased region" description="Low complexity" evidence="18">
    <location>
        <begin position="65"/>
        <end position="75"/>
    </location>
</feature>
<comment type="similarity">
    <text evidence="2 17">Belongs to the GHMP kinase family. Mevalonate kinase subfamily.</text>
</comment>
<dbReference type="InterPro" id="IPR006204">
    <property type="entry name" value="GHMP_kinase_N_dom"/>
</dbReference>
<evidence type="ECO:0000256" key="13">
    <source>
        <dbReference type="ARBA" id="ARBA00023166"/>
    </source>
</evidence>
<evidence type="ECO:0000256" key="11">
    <source>
        <dbReference type="ARBA" id="ARBA00023011"/>
    </source>
</evidence>
<accession>A0A6A5QXI0</accession>
<keyword evidence="8 17" id="KW-0418">Kinase</keyword>
<dbReference type="InterPro" id="IPR013750">
    <property type="entry name" value="GHMP_kinase_C_dom"/>
</dbReference>
<dbReference type="Pfam" id="PF00288">
    <property type="entry name" value="GHMP_kinases_N"/>
    <property type="match status" value="1"/>
</dbReference>
<feature type="domain" description="GHMP kinase C-terminal" evidence="20">
    <location>
        <begin position="394"/>
        <end position="451"/>
    </location>
</feature>
<evidence type="ECO:0000256" key="9">
    <source>
        <dbReference type="ARBA" id="ARBA00022840"/>
    </source>
</evidence>
<evidence type="ECO:0000259" key="20">
    <source>
        <dbReference type="Pfam" id="PF08544"/>
    </source>
</evidence>
<dbReference type="InterPro" id="IPR020568">
    <property type="entry name" value="Ribosomal_Su5_D2-typ_SF"/>
</dbReference>
<organism evidence="21 22">
    <name type="scientific">Ampelomyces quisqualis</name>
    <name type="common">Powdery mildew agent</name>
    <dbReference type="NCBI Taxonomy" id="50730"/>
    <lineage>
        <taxon>Eukaryota</taxon>
        <taxon>Fungi</taxon>
        <taxon>Dikarya</taxon>
        <taxon>Ascomycota</taxon>
        <taxon>Pezizomycotina</taxon>
        <taxon>Dothideomycetes</taxon>
        <taxon>Pleosporomycetidae</taxon>
        <taxon>Pleosporales</taxon>
        <taxon>Pleosporineae</taxon>
        <taxon>Phaeosphaeriaceae</taxon>
        <taxon>Ampelomyces</taxon>
    </lineage>
</organism>
<dbReference type="SUPFAM" id="SSF55060">
    <property type="entry name" value="GHMP Kinase, C-terminal domain"/>
    <property type="match status" value="1"/>
</dbReference>
<dbReference type="EMBL" id="ML979132">
    <property type="protein sequence ID" value="KAF1920153.1"/>
    <property type="molecule type" value="Genomic_DNA"/>
</dbReference>
<feature type="domain" description="GHMP kinase N-terminal" evidence="19">
    <location>
        <begin position="225"/>
        <end position="303"/>
    </location>
</feature>
<dbReference type="PANTHER" id="PTHR43290:SF2">
    <property type="entry name" value="MEVALONATE KINASE"/>
    <property type="match status" value="1"/>
</dbReference>
<evidence type="ECO:0000256" key="2">
    <source>
        <dbReference type="ARBA" id="ARBA00006495"/>
    </source>
</evidence>
<comment type="catalytic activity">
    <reaction evidence="15">
        <text>(R)-mevalonate + ATP = (R)-5-phosphomevalonate + ADP + H(+)</text>
        <dbReference type="Rhea" id="RHEA:17065"/>
        <dbReference type="ChEBI" id="CHEBI:15378"/>
        <dbReference type="ChEBI" id="CHEBI:30616"/>
        <dbReference type="ChEBI" id="CHEBI:36464"/>
        <dbReference type="ChEBI" id="CHEBI:58146"/>
        <dbReference type="ChEBI" id="CHEBI:456216"/>
        <dbReference type="EC" id="2.7.1.36"/>
    </reaction>
    <physiologicalReaction direction="left-to-right" evidence="15">
        <dbReference type="Rhea" id="RHEA:17066"/>
    </physiologicalReaction>
</comment>
<reference evidence="21" key="1">
    <citation type="journal article" date="2020" name="Stud. Mycol.">
        <title>101 Dothideomycetes genomes: a test case for predicting lifestyles and emergence of pathogens.</title>
        <authorList>
            <person name="Haridas S."/>
            <person name="Albert R."/>
            <person name="Binder M."/>
            <person name="Bloem J."/>
            <person name="Labutti K."/>
            <person name="Salamov A."/>
            <person name="Andreopoulos B."/>
            <person name="Baker S."/>
            <person name="Barry K."/>
            <person name="Bills G."/>
            <person name="Bluhm B."/>
            <person name="Cannon C."/>
            <person name="Castanera R."/>
            <person name="Culley D."/>
            <person name="Daum C."/>
            <person name="Ezra D."/>
            <person name="Gonzalez J."/>
            <person name="Henrissat B."/>
            <person name="Kuo A."/>
            <person name="Liang C."/>
            <person name="Lipzen A."/>
            <person name="Lutzoni F."/>
            <person name="Magnuson J."/>
            <person name="Mondo S."/>
            <person name="Nolan M."/>
            <person name="Ohm R."/>
            <person name="Pangilinan J."/>
            <person name="Park H.-J."/>
            <person name="Ramirez L."/>
            <person name="Alfaro M."/>
            <person name="Sun H."/>
            <person name="Tritt A."/>
            <person name="Yoshinaga Y."/>
            <person name="Zwiers L.-H."/>
            <person name="Turgeon B."/>
            <person name="Goodwin S."/>
            <person name="Spatafora J."/>
            <person name="Crous P."/>
            <person name="Grigoriev I."/>
        </authorList>
    </citation>
    <scope>NUCLEOTIDE SEQUENCE</scope>
    <source>
        <strain evidence="21">HMLAC05119</strain>
    </source>
</reference>
<dbReference type="NCBIfam" id="TIGR00549">
    <property type="entry name" value="mevalon_kin"/>
    <property type="match status" value="1"/>
</dbReference>
<dbReference type="InterPro" id="IPR036554">
    <property type="entry name" value="GHMP_kinase_C_sf"/>
</dbReference>
<keyword evidence="14 17" id="KW-0753">Steroid metabolism</keyword>
<dbReference type="Pfam" id="PF08544">
    <property type="entry name" value="GHMP_kinases_C"/>
    <property type="match status" value="1"/>
</dbReference>
<evidence type="ECO:0000256" key="5">
    <source>
        <dbReference type="ARBA" id="ARBA00022516"/>
    </source>
</evidence>
<name>A0A6A5QXI0_AMPQU</name>
<evidence type="ECO:0000256" key="15">
    <source>
        <dbReference type="ARBA" id="ARBA00029310"/>
    </source>
</evidence>
<feature type="region of interest" description="Disordered" evidence="18">
    <location>
        <begin position="1"/>
        <end position="75"/>
    </location>
</feature>
<evidence type="ECO:0000256" key="8">
    <source>
        <dbReference type="ARBA" id="ARBA00022777"/>
    </source>
</evidence>
<evidence type="ECO:0000256" key="14">
    <source>
        <dbReference type="ARBA" id="ARBA00023221"/>
    </source>
</evidence>
<dbReference type="SUPFAM" id="SSF54211">
    <property type="entry name" value="Ribosomal protein S5 domain 2-like"/>
    <property type="match status" value="1"/>
</dbReference>
<keyword evidence="4 17" id="KW-0963">Cytoplasm</keyword>
<evidence type="ECO:0000256" key="10">
    <source>
        <dbReference type="ARBA" id="ARBA00022842"/>
    </source>
</evidence>
<dbReference type="OrthoDB" id="1652964at2759"/>
<keyword evidence="21" id="KW-0689">Ribosomal protein</keyword>
<evidence type="ECO:0000256" key="12">
    <source>
        <dbReference type="ARBA" id="ARBA00023098"/>
    </source>
</evidence>
<keyword evidence="17" id="KW-0752">Steroid biosynthesis</keyword>
<keyword evidence="13 17" id="KW-1207">Sterol metabolism</keyword>
<evidence type="ECO:0000256" key="1">
    <source>
        <dbReference type="ARBA" id="ARBA00004496"/>
    </source>
</evidence>
<comment type="function">
    <text evidence="17">Mevalonate kinase; part of the second module of ergosterol biosynthesis pathway that includes the middle steps of the pathway. The second module is carried out in the vacuole and involves the formation of farnesyl diphosphate, which is also an important intermediate in the biosynthesis of ubiquinone, dolichol, heme and prenylated proteins.</text>
</comment>
<keyword evidence="21" id="KW-0687">Ribonucleoprotein</keyword>
<evidence type="ECO:0000313" key="22">
    <source>
        <dbReference type="Proteomes" id="UP000800096"/>
    </source>
</evidence>
<evidence type="ECO:0000256" key="6">
    <source>
        <dbReference type="ARBA" id="ARBA00022679"/>
    </source>
</evidence>
<protein>
    <recommendedName>
        <fullName evidence="3 17">Mevalonate kinase</fullName>
        <shortName evidence="17">MK</shortName>
        <ecNumber evidence="3 17">2.7.1.36</ecNumber>
    </recommendedName>
</protein>
<dbReference type="GO" id="GO:0005524">
    <property type="term" value="F:ATP binding"/>
    <property type="evidence" value="ECO:0007669"/>
    <property type="project" value="UniProtKB-KW"/>
</dbReference>
<evidence type="ECO:0000259" key="19">
    <source>
        <dbReference type="Pfam" id="PF00288"/>
    </source>
</evidence>
<dbReference type="GO" id="GO:0004496">
    <property type="term" value="F:mevalonate kinase activity"/>
    <property type="evidence" value="ECO:0007669"/>
    <property type="project" value="UniProtKB-EC"/>
</dbReference>
<keyword evidence="12 17" id="KW-0443">Lipid metabolism</keyword>